<dbReference type="AlphaFoldDB" id="A0AAV5IF60"/>
<reference evidence="1 2" key="1">
    <citation type="journal article" date="2021" name="Commun. Biol.">
        <title>The genome of Shorea leprosula (Dipterocarpaceae) highlights the ecological relevance of drought in aseasonal tropical rainforests.</title>
        <authorList>
            <person name="Ng K.K.S."/>
            <person name="Kobayashi M.J."/>
            <person name="Fawcett J.A."/>
            <person name="Hatakeyama M."/>
            <person name="Paape T."/>
            <person name="Ng C.H."/>
            <person name="Ang C.C."/>
            <person name="Tnah L.H."/>
            <person name="Lee C.T."/>
            <person name="Nishiyama T."/>
            <person name="Sese J."/>
            <person name="O'Brien M.J."/>
            <person name="Copetti D."/>
            <person name="Mohd Noor M.I."/>
            <person name="Ong R.C."/>
            <person name="Putra M."/>
            <person name="Sireger I.Z."/>
            <person name="Indrioko S."/>
            <person name="Kosugi Y."/>
            <person name="Izuno A."/>
            <person name="Isagi Y."/>
            <person name="Lee S.L."/>
            <person name="Shimizu K.K."/>
        </authorList>
    </citation>
    <scope>NUCLEOTIDE SEQUENCE [LARGE SCALE GENOMIC DNA]</scope>
    <source>
        <strain evidence="1">214</strain>
    </source>
</reference>
<dbReference type="EMBL" id="BPVZ01000010">
    <property type="protein sequence ID" value="GKU96482.1"/>
    <property type="molecule type" value="Genomic_DNA"/>
</dbReference>
<dbReference type="Proteomes" id="UP001054252">
    <property type="component" value="Unassembled WGS sequence"/>
</dbReference>
<sequence length="52" mass="5883">MVKVGSLPYQLPLGFGAIPVKRKDLQRRMSIKVARNKRVFSLKFSHISLPSS</sequence>
<keyword evidence="2" id="KW-1185">Reference proteome</keyword>
<name>A0AAV5IF60_9ROSI</name>
<accession>A0AAV5IF60</accession>
<proteinExistence type="predicted"/>
<protein>
    <submittedName>
        <fullName evidence="1">Uncharacterized protein</fullName>
    </submittedName>
</protein>
<evidence type="ECO:0000313" key="2">
    <source>
        <dbReference type="Proteomes" id="UP001054252"/>
    </source>
</evidence>
<gene>
    <name evidence="1" type="ORF">SLEP1_g9711</name>
</gene>
<comment type="caution">
    <text evidence="1">The sequence shown here is derived from an EMBL/GenBank/DDBJ whole genome shotgun (WGS) entry which is preliminary data.</text>
</comment>
<evidence type="ECO:0000313" key="1">
    <source>
        <dbReference type="EMBL" id="GKU96482.1"/>
    </source>
</evidence>
<organism evidence="1 2">
    <name type="scientific">Rubroshorea leprosula</name>
    <dbReference type="NCBI Taxonomy" id="152421"/>
    <lineage>
        <taxon>Eukaryota</taxon>
        <taxon>Viridiplantae</taxon>
        <taxon>Streptophyta</taxon>
        <taxon>Embryophyta</taxon>
        <taxon>Tracheophyta</taxon>
        <taxon>Spermatophyta</taxon>
        <taxon>Magnoliopsida</taxon>
        <taxon>eudicotyledons</taxon>
        <taxon>Gunneridae</taxon>
        <taxon>Pentapetalae</taxon>
        <taxon>rosids</taxon>
        <taxon>malvids</taxon>
        <taxon>Malvales</taxon>
        <taxon>Dipterocarpaceae</taxon>
        <taxon>Rubroshorea</taxon>
    </lineage>
</organism>